<reference evidence="3 4" key="1">
    <citation type="submission" date="2019-03" db="EMBL/GenBank/DDBJ databases">
        <title>Genomic Encyclopedia of Type Strains, Phase IV (KMG-IV): sequencing the most valuable type-strain genomes for metagenomic binning, comparative biology and taxonomic classification.</title>
        <authorList>
            <person name="Goeker M."/>
        </authorList>
    </citation>
    <scope>NUCLEOTIDE SEQUENCE [LARGE SCALE GENOMIC DNA]</scope>
    <source>
        <strain evidence="3 4">DSM 13054</strain>
    </source>
</reference>
<proteinExistence type="predicted"/>
<dbReference type="InterPro" id="IPR003660">
    <property type="entry name" value="HAMP_dom"/>
</dbReference>
<dbReference type="Proteomes" id="UP000294886">
    <property type="component" value="Unassembled WGS sequence"/>
</dbReference>
<name>A0A117KVE7_9THEO</name>
<keyword evidence="1" id="KW-0472">Membrane</keyword>
<feature type="domain" description="HAMP" evidence="2">
    <location>
        <begin position="80"/>
        <end position="132"/>
    </location>
</feature>
<feature type="transmembrane region" description="Helical" evidence="1">
    <location>
        <begin position="58"/>
        <end position="78"/>
    </location>
</feature>
<dbReference type="RefSeq" id="WP_207910890.1">
    <property type="nucleotide sequence ID" value="NZ_DOLB01000140.1"/>
</dbReference>
<evidence type="ECO:0000313" key="3">
    <source>
        <dbReference type="EMBL" id="TCO59003.1"/>
    </source>
</evidence>
<organism evidence="3 4">
    <name type="scientific">Caldanaerobacter subterraneus</name>
    <dbReference type="NCBI Taxonomy" id="911092"/>
    <lineage>
        <taxon>Bacteria</taxon>
        <taxon>Bacillati</taxon>
        <taxon>Bacillota</taxon>
        <taxon>Clostridia</taxon>
        <taxon>Thermoanaerobacterales</taxon>
        <taxon>Thermoanaerobacteraceae</taxon>
        <taxon>Caldanaerobacter</taxon>
    </lineage>
</organism>
<dbReference type="Gene3D" id="6.10.340.10">
    <property type="match status" value="1"/>
</dbReference>
<gene>
    <name evidence="3" type="ORF">EV203_12522</name>
</gene>
<evidence type="ECO:0000259" key="2">
    <source>
        <dbReference type="PROSITE" id="PS50885"/>
    </source>
</evidence>
<keyword evidence="1" id="KW-0812">Transmembrane</keyword>
<protein>
    <recommendedName>
        <fullName evidence="2">HAMP domain-containing protein</fullName>
    </recommendedName>
</protein>
<dbReference type="AlphaFoldDB" id="A0A117KVE7"/>
<evidence type="ECO:0000256" key="1">
    <source>
        <dbReference type="SAM" id="Phobius"/>
    </source>
</evidence>
<evidence type="ECO:0000313" key="4">
    <source>
        <dbReference type="Proteomes" id="UP000294886"/>
    </source>
</evidence>
<dbReference type="PROSITE" id="PS50885">
    <property type="entry name" value="HAMP"/>
    <property type="match status" value="1"/>
</dbReference>
<keyword evidence="1" id="KW-1133">Transmembrane helix</keyword>
<dbReference type="GO" id="GO:0016020">
    <property type="term" value="C:membrane"/>
    <property type="evidence" value="ECO:0007669"/>
    <property type="project" value="InterPro"/>
</dbReference>
<dbReference type="GO" id="GO:0007165">
    <property type="term" value="P:signal transduction"/>
    <property type="evidence" value="ECO:0007669"/>
    <property type="project" value="InterPro"/>
</dbReference>
<accession>A0A117KVE7</accession>
<dbReference type="EMBL" id="SLWU01000025">
    <property type="protein sequence ID" value="TCO59003.1"/>
    <property type="molecule type" value="Genomic_DNA"/>
</dbReference>
<comment type="caution">
    <text evidence="3">The sequence shown here is derived from an EMBL/GenBank/DDBJ whole genome shotgun (WGS) entry which is preliminary data.</text>
</comment>
<sequence length="177" mass="20003">MLLEKLKSNTTINAQEIAKLVELTSNTQNNIEALVKLNAETAANVVDKANLAYSKSKVIFLVVSILLTAISVITALAITRLLRNYMKQVNILAEKLSKYDFTAETDDEGKNEFTEMNGSLKTVIENIKEAIRTVKKCRNFKSKFRKLISSIRRISIIFARTCRDYATSCRRDIYSGK</sequence>